<proteinExistence type="predicted"/>
<organism evidence="2 3">
    <name type="scientific">Hydrogenispora ethanolica</name>
    <dbReference type="NCBI Taxonomy" id="1082276"/>
    <lineage>
        <taxon>Bacteria</taxon>
        <taxon>Bacillati</taxon>
        <taxon>Bacillota</taxon>
        <taxon>Hydrogenispora</taxon>
    </lineage>
</organism>
<dbReference type="Proteomes" id="UP000295008">
    <property type="component" value="Unassembled WGS sequence"/>
</dbReference>
<evidence type="ECO:0000259" key="1">
    <source>
        <dbReference type="Pfam" id="PF00561"/>
    </source>
</evidence>
<sequence>MFCELEKLRVYYETAGAGRPLLMLHGYGVDHHIMKGCMEPVFGKEAGWERIYLDLPGMGRTSSADWLRNSDQLLQVVLDFIQAVLPGREFAVAGESYGGYLARGLVQRLPERIAGLLLICPCIIAERARRDLPKFRVLESDPQLMAGLGEAERAEFAELAVVQSEVTLERFRAEVVPGIRAADEAFLTRLQRDGFPFSCDVDRLAQPFDKPALILAGRQDPWVGYRDAWRILENFPRASFAVLDKAGHNLQIEQAEVFELMVREWLARMR</sequence>
<gene>
    <name evidence="2" type="ORF">EDC14_1001229</name>
</gene>
<dbReference type="SUPFAM" id="SSF53474">
    <property type="entry name" value="alpha/beta-Hydrolases"/>
    <property type="match status" value="1"/>
</dbReference>
<dbReference type="PANTHER" id="PTHR43798">
    <property type="entry name" value="MONOACYLGLYCEROL LIPASE"/>
    <property type="match status" value="1"/>
</dbReference>
<evidence type="ECO:0000313" key="3">
    <source>
        <dbReference type="Proteomes" id="UP000295008"/>
    </source>
</evidence>
<protein>
    <submittedName>
        <fullName evidence="2">Pimeloyl-ACP methyl ester carboxylesterase</fullName>
    </submittedName>
</protein>
<keyword evidence="3" id="KW-1185">Reference proteome</keyword>
<comment type="caution">
    <text evidence="2">The sequence shown here is derived from an EMBL/GenBank/DDBJ whole genome shotgun (WGS) entry which is preliminary data.</text>
</comment>
<dbReference type="InterPro" id="IPR050266">
    <property type="entry name" value="AB_hydrolase_sf"/>
</dbReference>
<dbReference type="PRINTS" id="PR00111">
    <property type="entry name" value="ABHYDROLASE"/>
</dbReference>
<dbReference type="GO" id="GO:0004185">
    <property type="term" value="F:serine-type carboxypeptidase activity"/>
    <property type="evidence" value="ECO:0007669"/>
    <property type="project" value="InterPro"/>
</dbReference>
<dbReference type="AlphaFoldDB" id="A0A4R1SCC5"/>
<feature type="domain" description="AB hydrolase-1" evidence="1">
    <location>
        <begin position="20"/>
        <end position="253"/>
    </location>
</feature>
<dbReference type="OrthoDB" id="9775557at2"/>
<dbReference type="InterPro" id="IPR018202">
    <property type="entry name" value="Ser_caboxypep_ser_AS"/>
</dbReference>
<accession>A0A4R1SCC5</accession>
<dbReference type="InterPro" id="IPR000073">
    <property type="entry name" value="AB_hydrolase_1"/>
</dbReference>
<name>A0A4R1SCC5_HYDET</name>
<dbReference type="InterPro" id="IPR029058">
    <property type="entry name" value="AB_hydrolase_fold"/>
</dbReference>
<dbReference type="RefSeq" id="WP_132012333.1">
    <property type="nucleotide sequence ID" value="NZ_SLUN01000001.1"/>
</dbReference>
<evidence type="ECO:0000313" key="2">
    <source>
        <dbReference type="EMBL" id="TCL76944.1"/>
    </source>
</evidence>
<reference evidence="2 3" key="1">
    <citation type="submission" date="2019-03" db="EMBL/GenBank/DDBJ databases">
        <title>Genomic Encyclopedia of Type Strains, Phase IV (KMG-IV): sequencing the most valuable type-strain genomes for metagenomic binning, comparative biology and taxonomic classification.</title>
        <authorList>
            <person name="Goeker M."/>
        </authorList>
    </citation>
    <scope>NUCLEOTIDE SEQUENCE [LARGE SCALE GENOMIC DNA]</scope>
    <source>
        <strain evidence="2 3">LX-B</strain>
    </source>
</reference>
<dbReference type="Gene3D" id="3.40.50.1820">
    <property type="entry name" value="alpha/beta hydrolase"/>
    <property type="match status" value="1"/>
</dbReference>
<dbReference type="PROSITE" id="PS00131">
    <property type="entry name" value="CARBOXYPEPT_SER_SER"/>
    <property type="match status" value="1"/>
</dbReference>
<dbReference type="PANTHER" id="PTHR43798:SF6">
    <property type="entry name" value="HYDROLASE, PUTATIVE (AFU_ORTHOLOGUE AFUA_4G13070)-RELATED"/>
    <property type="match status" value="1"/>
</dbReference>
<dbReference type="EMBL" id="SLUN01000001">
    <property type="protein sequence ID" value="TCL76944.1"/>
    <property type="molecule type" value="Genomic_DNA"/>
</dbReference>
<dbReference type="Pfam" id="PF00561">
    <property type="entry name" value="Abhydrolase_1"/>
    <property type="match status" value="1"/>
</dbReference>